<dbReference type="CDD" id="cd00041">
    <property type="entry name" value="CUB"/>
    <property type="match status" value="5"/>
</dbReference>
<accession>A0A4W6E243</accession>
<dbReference type="Ensembl" id="ENSLCAT00010032204.1">
    <property type="protein sequence ID" value="ENSLCAP00010031490.1"/>
    <property type="gene ID" value="ENSLCAG00010014788.1"/>
</dbReference>
<keyword evidence="1" id="KW-0677">Repeat</keyword>
<evidence type="ECO:0000256" key="1">
    <source>
        <dbReference type="ARBA" id="ARBA00022737"/>
    </source>
</evidence>
<dbReference type="InterPro" id="IPR000859">
    <property type="entry name" value="CUB_dom"/>
</dbReference>
<organism evidence="5 6">
    <name type="scientific">Lates calcarifer</name>
    <name type="common">Barramundi</name>
    <name type="synonym">Holocentrus calcarifer</name>
    <dbReference type="NCBI Taxonomy" id="8187"/>
    <lineage>
        <taxon>Eukaryota</taxon>
        <taxon>Metazoa</taxon>
        <taxon>Chordata</taxon>
        <taxon>Craniata</taxon>
        <taxon>Vertebrata</taxon>
        <taxon>Euteleostomi</taxon>
        <taxon>Actinopterygii</taxon>
        <taxon>Neopterygii</taxon>
        <taxon>Teleostei</taxon>
        <taxon>Neoteleostei</taxon>
        <taxon>Acanthomorphata</taxon>
        <taxon>Carangaria</taxon>
        <taxon>Carangaria incertae sedis</taxon>
        <taxon>Centropomidae</taxon>
        <taxon>Lates</taxon>
    </lineage>
</organism>
<dbReference type="SMART" id="SM00042">
    <property type="entry name" value="CUB"/>
    <property type="match status" value="5"/>
</dbReference>
<name>A0A4W6E243_LATCA</name>
<dbReference type="Pfam" id="PF00431">
    <property type="entry name" value="CUB"/>
    <property type="match status" value="5"/>
</dbReference>
<dbReference type="Proteomes" id="UP000314980">
    <property type="component" value="Unassembled WGS sequence"/>
</dbReference>
<comment type="caution">
    <text evidence="3">Lacks conserved residue(s) required for the propagation of feature annotation.</text>
</comment>
<dbReference type="InParanoid" id="A0A4W6E243"/>
<reference evidence="5" key="2">
    <citation type="submission" date="2025-08" db="UniProtKB">
        <authorList>
            <consortium name="Ensembl"/>
        </authorList>
    </citation>
    <scope>IDENTIFICATION</scope>
</reference>
<evidence type="ECO:0000256" key="3">
    <source>
        <dbReference type="PROSITE-ProRule" id="PRU00059"/>
    </source>
</evidence>
<dbReference type="PANTHER" id="PTHR24251">
    <property type="entry name" value="OVOCHYMASE-RELATED"/>
    <property type="match status" value="1"/>
</dbReference>
<evidence type="ECO:0000313" key="5">
    <source>
        <dbReference type="Ensembl" id="ENSLCAP00010031490.1"/>
    </source>
</evidence>
<dbReference type="SUPFAM" id="SSF49854">
    <property type="entry name" value="Spermadhesin, CUB domain"/>
    <property type="match status" value="5"/>
</dbReference>
<dbReference type="InterPro" id="IPR035914">
    <property type="entry name" value="Sperma_CUB_dom_sf"/>
</dbReference>
<dbReference type="STRING" id="8187.ENSLCAP00010031490"/>
<proteinExistence type="predicted"/>
<feature type="domain" description="CUB" evidence="4">
    <location>
        <begin position="81"/>
        <end position="196"/>
    </location>
</feature>
<feature type="domain" description="CUB" evidence="4">
    <location>
        <begin position="341"/>
        <end position="458"/>
    </location>
</feature>
<dbReference type="Gene3D" id="2.60.120.290">
    <property type="entry name" value="Spermadhesin, CUB domain"/>
    <property type="match status" value="5"/>
</dbReference>
<feature type="domain" description="CUB" evidence="4">
    <location>
        <begin position="493"/>
        <end position="606"/>
    </location>
</feature>
<evidence type="ECO:0000256" key="2">
    <source>
        <dbReference type="ARBA" id="ARBA00023157"/>
    </source>
</evidence>
<keyword evidence="6" id="KW-1185">Reference proteome</keyword>
<dbReference type="FunFam" id="2.60.120.290:FF:000005">
    <property type="entry name" value="Procollagen C-endopeptidase enhancer 1"/>
    <property type="match status" value="1"/>
</dbReference>
<feature type="domain" description="CUB" evidence="4">
    <location>
        <begin position="604"/>
        <end position="718"/>
    </location>
</feature>
<evidence type="ECO:0000313" key="6">
    <source>
        <dbReference type="Proteomes" id="UP000314980"/>
    </source>
</evidence>
<dbReference type="FunFam" id="2.60.120.290:FF:000013">
    <property type="entry name" value="Membrane frizzled-related protein"/>
    <property type="match status" value="4"/>
</dbReference>
<protein>
    <recommendedName>
        <fullName evidence="4">CUB domain-containing protein</fullName>
    </recommendedName>
</protein>
<sequence length="748" mass="83002">MVSYLKTQFWGNTAVLHHLHPCGLPVQMHGSTSTLTTVSLTEDSILHTQHHQVRNCAYPVRHHVTINPNPDVCCFLGDPGCGGTFTDSEGIIISPNWPNDYAHNRQCIYLIRLPAGERVALNFTHMNLESHSNCLFDYVEVRDGRTETDPLIGKYCGSTLPAPMTSSSNFLWIRFRSDSSVSRAACGGTLSGTGQLRSPYHPNAYPHNKVCEWVINQPQGYVVTLNFLSFDVEGGSCRFDFVEVRDGSLSSSPLLGKFCGIQIPPRLQSTQRSMYIKFKTDSSVSNHGFEAAYSSALEGEREDFLPGFSWLYSGVTFYSPHCHLLVLLNLLKPFRNCSCSCGDTLTSPSGTITSPGHPTNYPHGANCTWYISVTPGNLIRLSFESFNLEYHLNCNYDYVEVYDNGTVDGGYETSPLIGKFCSNQRPPVLVSHSNRLWVRFRSDSSVTRRGFTAHWDGSQTVQVFTKIAKYSTSIHTHTHLCAHLISSLVFQGCGGTLTTASGGFSSPNYPLPYHPNSECYWNIRTSQGSQLLLSFSDFHLESSASCSYDYLAVYDGNSSSAPELARLCGSQPPSTFSASSNQLYVKLRTDSSVKGVFSFSHDYCSGMLIANRHRGVVESLNFPNDYPANSFCSWTIQATTGNTINYTFTTFQLEATSSCNYDYVKLYNGPNNQAPLIGTFCGYTPPPANSTTSSALTMVFRSDSSVSMSGFQMMWYQNGKRQMSFRTLHTEICTLKDFDNSKYALKNT</sequence>
<dbReference type="GeneTree" id="ENSGT00940000155299"/>
<reference evidence="6" key="1">
    <citation type="submission" date="2015-09" db="EMBL/GenBank/DDBJ databases">
        <authorList>
            <person name="Sai Rama Sridatta P."/>
        </authorList>
    </citation>
    <scope>NUCLEOTIDE SEQUENCE [LARGE SCALE GENOMIC DNA]</scope>
</reference>
<feature type="domain" description="CUB" evidence="4">
    <location>
        <begin position="194"/>
        <end position="296"/>
    </location>
</feature>
<reference evidence="5" key="3">
    <citation type="submission" date="2025-09" db="UniProtKB">
        <authorList>
            <consortium name="Ensembl"/>
        </authorList>
    </citation>
    <scope>IDENTIFICATION</scope>
</reference>
<evidence type="ECO:0000259" key="4">
    <source>
        <dbReference type="PROSITE" id="PS01180"/>
    </source>
</evidence>
<dbReference type="AlphaFoldDB" id="A0A4W6E243"/>
<dbReference type="PROSITE" id="PS01180">
    <property type="entry name" value="CUB"/>
    <property type="match status" value="5"/>
</dbReference>
<keyword evidence="2" id="KW-1015">Disulfide bond</keyword>